<organism evidence="3 4">
    <name type="scientific">Tessaracoccus flavescens</name>
    <dbReference type="NCBI Taxonomy" id="399497"/>
    <lineage>
        <taxon>Bacteria</taxon>
        <taxon>Bacillati</taxon>
        <taxon>Actinomycetota</taxon>
        <taxon>Actinomycetes</taxon>
        <taxon>Propionibacteriales</taxon>
        <taxon>Propionibacteriaceae</taxon>
        <taxon>Tessaracoccus</taxon>
    </lineage>
</organism>
<feature type="compositionally biased region" description="Low complexity" evidence="1">
    <location>
        <begin position="41"/>
        <end position="69"/>
    </location>
</feature>
<feature type="transmembrane region" description="Helical" evidence="2">
    <location>
        <begin position="498"/>
        <end position="520"/>
    </location>
</feature>
<evidence type="ECO:0000313" key="4">
    <source>
        <dbReference type="Proteomes" id="UP000712713"/>
    </source>
</evidence>
<name>A0A921ELC4_9ACTN</name>
<dbReference type="AlphaFoldDB" id="A0A921ELC4"/>
<evidence type="ECO:0000256" key="1">
    <source>
        <dbReference type="SAM" id="MobiDB-lite"/>
    </source>
</evidence>
<proteinExistence type="predicted"/>
<feature type="region of interest" description="Disordered" evidence="1">
    <location>
        <begin position="1"/>
        <end position="74"/>
    </location>
</feature>
<dbReference type="EMBL" id="DYZF01000035">
    <property type="protein sequence ID" value="HJE50627.1"/>
    <property type="molecule type" value="Genomic_DNA"/>
</dbReference>
<feature type="transmembrane region" description="Helical" evidence="2">
    <location>
        <begin position="471"/>
        <end position="491"/>
    </location>
</feature>
<keyword evidence="2" id="KW-1133">Transmembrane helix</keyword>
<feature type="transmembrane region" description="Helical" evidence="2">
    <location>
        <begin position="430"/>
        <end position="451"/>
    </location>
</feature>
<feature type="region of interest" description="Disordered" evidence="1">
    <location>
        <begin position="395"/>
        <end position="414"/>
    </location>
</feature>
<comment type="caution">
    <text evidence="3">The sequence shown here is derived from an EMBL/GenBank/DDBJ whole genome shotgun (WGS) entry which is preliminary data.</text>
</comment>
<protein>
    <recommendedName>
        <fullName evidence="5">DoxX family protein</fullName>
    </recommendedName>
</protein>
<reference evidence="3" key="2">
    <citation type="submission" date="2021-09" db="EMBL/GenBank/DDBJ databases">
        <authorList>
            <person name="Gilroy R."/>
        </authorList>
    </citation>
    <scope>NUCLEOTIDE SEQUENCE</scope>
    <source>
        <strain evidence="3">ChiGjej3B3-7470</strain>
    </source>
</reference>
<accession>A0A921ELC4</accession>
<reference evidence="3" key="1">
    <citation type="journal article" date="2021" name="PeerJ">
        <title>Extensive microbial diversity within the chicken gut microbiome revealed by metagenomics and culture.</title>
        <authorList>
            <person name="Gilroy R."/>
            <person name="Ravi A."/>
            <person name="Getino M."/>
            <person name="Pursley I."/>
            <person name="Horton D.L."/>
            <person name="Alikhan N.F."/>
            <person name="Baker D."/>
            <person name="Gharbi K."/>
            <person name="Hall N."/>
            <person name="Watson M."/>
            <person name="Adriaenssens E.M."/>
            <person name="Foster-Nyarko E."/>
            <person name="Jarju S."/>
            <person name="Secka A."/>
            <person name="Antonio M."/>
            <person name="Oren A."/>
            <person name="Chaudhuri R.R."/>
            <person name="La Ragione R."/>
            <person name="Hildebrand F."/>
            <person name="Pallen M.J."/>
        </authorList>
    </citation>
    <scope>NUCLEOTIDE SEQUENCE</scope>
    <source>
        <strain evidence="3">ChiGjej3B3-7470</strain>
    </source>
</reference>
<keyword evidence="2" id="KW-0812">Transmembrane</keyword>
<feature type="transmembrane region" description="Helical" evidence="2">
    <location>
        <begin position="532"/>
        <end position="551"/>
    </location>
</feature>
<feature type="region of interest" description="Disordered" evidence="1">
    <location>
        <begin position="156"/>
        <end position="186"/>
    </location>
</feature>
<dbReference type="Proteomes" id="UP000712713">
    <property type="component" value="Unassembled WGS sequence"/>
</dbReference>
<evidence type="ECO:0000256" key="2">
    <source>
        <dbReference type="SAM" id="Phobius"/>
    </source>
</evidence>
<evidence type="ECO:0000313" key="3">
    <source>
        <dbReference type="EMBL" id="HJE50627.1"/>
    </source>
</evidence>
<keyword evidence="2" id="KW-0472">Membrane</keyword>
<evidence type="ECO:0008006" key="5">
    <source>
        <dbReference type="Google" id="ProtNLM"/>
    </source>
</evidence>
<sequence length="568" mass="59549">MSNNDWVQEGTPREPEWAAEVDEYGVPVEPAEWDDYSAEQAVPVPTPAAAPSEEYSEEIATAETAPEPADVSAGEDVPVAAEGVALGGDDYVREGDDYAAPTSDEFVAPADAEYVADEGETYVGDDIARDEAHLEAERDRPVDPFGERDEVGYVPAADDTVADAPLDERAEVGDVVVDDEYGNLDPSADQDRIEEIAEAVPVFGHADIDETHDGVDAVDEPIQDEFEVAEPVVYPPEGFSDTDPDATSVRPAYVDDAVADDAPVYSDALDADADDHVRSDLDGAADAPVHTDAGVEDSASVAAFGRPVDEPVLAPEPELEATQAHAPLSAAAVAGAPGTSGAGMSAGVGAAAGAAAMAGLYRNDQDAQHTQVLERPTVADEQAEEERLAAQLRQEREARDQRLGRVATSDANAVREPAPRRRGVGGFGSFGLFILRIVTAAILGVLAYQVLGNIDRTAEFLGQTLIPEPRLVSWILGFALGAMAIFLVIGLAVRVVGLLLAVIAGGALAFIRWGAFSPFVEGLEGFVGDKDLLLAAVGLLFFTLGGGRAGIDGAISTARHNSREARNL</sequence>
<gene>
    <name evidence="3" type="ORF">K8V15_01370</name>
</gene>